<dbReference type="OrthoDB" id="6045352at2759"/>
<dbReference type="RefSeq" id="XP_055897798.1">
    <property type="nucleotide sequence ID" value="XM_056041823.1"/>
</dbReference>
<gene>
    <name evidence="2" type="primary">LOC129928260</name>
</gene>
<dbReference type="SUPFAM" id="SSF50494">
    <property type="entry name" value="Trypsin-like serine proteases"/>
    <property type="match status" value="1"/>
</dbReference>
<organism evidence="1 2">
    <name type="scientific">Biomphalaria glabrata</name>
    <name type="common">Bloodfluke planorb</name>
    <name type="synonym">Freshwater snail</name>
    <dbReference type="NCBI Taxonomy" id="6526"/>
    <lineage>
        <taxon>Eukaryota</taxon>
        <taxon>Metazoa</taxon>
        <taxon>Spiralia</taxon>
        <taxon>Lophotrochozoa</taxon>
        <taxon>Mollusca</taxon>
        <taxon>Gastropoda</taxon>
        <taxon>Heterobranchia</taxon>
        <taxon>Euthyneura</taxon>
        <taxon>Panpulmonata</taxon>
        <taxon>Hygrophila</taxon>
        <taxon>Lymnaeoidea</taxon>
        <taxon>Planorbidae</taxon>
        <taxon>Biomphalaria</taxon>
    </lineage>
</organism>
<dbReference type="Proteomes" id="UP001165740">
    <property type="component" value="Chromosome 9"/>
</dbReference>
<sequence>MAFYENKIGFHETHVLGDEEEADQNRLLLNCKKNPGHGVFTPVESFSLYDLPRNYRDNDLLDLIKAAADMTVRVDVKKTSPDRPQFWPGTYGPYPFYTMRGKTNLRMGSGRVKWVYKHTDVNSIRVKDEDIKCLCVKCQHKPSNVVWELIVDTATHVVFDDVEAKHTTLRLFYDSDDDSSQIILDSPQAFIVNVERDWCSLRYVTCAKELGEKLYQIKENLVNVWSKVYYKYRLSREDDRLAFIVSHPHGCPKQISFGQWIQKRRVGDNFVQFTYTVATCPGSSGATVYCLGFRRWSYLLIHSGATLYGLNFSGNGYVK</sequence>
<accession>A0A9W3BED8</accession>
<keyword evidence="1" id="KW-1185">Reference proteome</keyword>
<evidence type="ECO:0000313" key="1">
    <source>
        <dbReference type="Proteomes" id="UP001165740"/>
    </source>
</evidence>
<proteinExistence type="predicted"/>
<reference evidence="2" key="1">
    <citation type="submission" date="2025-08" db="UniProtKB">
        <authorList>
            <consortium name="RefSeq"/>
        </authorList>
    </citation>
    <scope>IDENTIFICATION</scope>
</reference>
<evidence type="ECO:0000313" key="2">
    <source>
        <dbReference type="RefSeq" id="XP_055897798.1"/>
    </source>
</evidence>
<name>A0A9W3BED8_BIOGL</name>
<dbReference type="AlphaFoldDB" id="A0A9W3BED8"/>
<protein>
    <submittedName>
        <fullName evidence="2">Uncharacterized protein LOC129928260</fullName>
    </submittedName>
</protein>
<dbReference type="GeneID" id="129928260"/>
<dbReference type="InterPro" id="IPR009003">
    <property type="entry name" value="Peptidase_S1_PA"/>
</dbReference>